<protein>
    <recommendedName>
        <fullName evidence="4">Double zinc ribbon</fullName>
    </recommendedName>
</protein>
<sequence>MSVVQVVAILGSIPLFSLRAFLPAFLTALLLTYPEYFPGLDAVPSLPEDAFLSKDWVLISLGILSILEIVGDKSSEIRNLLKNAEPYFKPLFFLLVNLGFMDEVSVEILQEVQLASFDPLWILLGLGTITVHWLSSFRRDFISFLEDIDEDDNLFIGKITSWLEDSLVLFGFFLLIFTGLVMVLIYFLAIAFLVYLSKKYERKLEEQKTVCPNCGESNLPFAVKCYNCKESQPAVHAIGILGQRREKLISDVKKHQLNLISHRKCPDCGNKLSSTKIYQICNKCGRSLFVSPSEKEFLKHQDRKFYKITALSFVLGFIPVVGFLMSTVMANIYLFSPYRRYIPKGSSFLTKLFIKILTLLLFILGIALGFIAAPAYIIMRYFIWKRHFYKRLEKS</sequence>
<feature type="transmembrane region" description="Helical" evidence="1">
    <location>
        <begin position="308"/>
        <end position="336"/>
    </location>
</feature>
<accession>A0A918S736</accession>
<keyword evidence="1" id="KW-0812">Transmembrane</keyword>
<keyword evidence="3" id="KW-1185">Reference proteome</keyword>
<proteinExistence type="predicted"/>
<gene>
    <name evidence="2" type="ORF">GCM10007103_06580</name>
</gene>
<evidence type="ECO:0000313" key="3">
    <source>
        <dbReference type="Proteomes" id="UP000610456"/>
    </source>
</evidence>
<keyword evidence="1" id="KW-0472">Membrane</keyword>
<feature type="transmembrane region" description="Helical" evidence="1">
    <location>
        <begin position="7"/>
        <end position="31"/>
    </location>
</feature>
<evidence type="ECO:0000256" key="1">
    <source>
        <dbReference type="SAM" id="Phobius"/>
    </source>
</evidence>
<feature type="transmembrane region" description="Helical" evidence="1">
    <location>
        <begin position="356"/>
        <end position="383"/>
    </location>
</feature>
<reference evidence="2" key="1">
    <citation type="journal article" date="2014" name="Int. J. Syst. Evol. Microbiol.">
        <title>Complete genome sequence of Corynebacterium casei LMG S-19264T (=DSM 44701T), isolated from a smear-ripened cheese.</title>
        <authorList>
            <consortium name="US DOE Joint Genome Institute (JGI-PGF)"/>
            <person name="Walter F."/>
            <person name="Albersmeier A."/>
            <person name="Kalinowski J."/>
            <person name="Ruckert C."/>
        </authorList>
    </citation>
    <scope>NUCLEOTIDE SEQUENCE</scope>
    <source>
        <strain evidence="2">KCTC 12719</strain>
    </source>
</reference>
<feature type="transmembrane region" description="Helical" evidence="1">
    <location>
        <begin position="167"/>
        <end position="196"/>
    </location>
</feature>
<dbReference type="RefSeq" id="WP_189603261.1">
    <property type="nucleotide sequence ID" value="NZ_BMXB01000001.1"/>
</dbReference>
<evidence type="ECO:0000313" key="2">
    <source>
        <dbReference type="EMBL" id="GHA27822.1"/>
    </source>
</evidence>
<dbReference type="EMBL" id="BMXB01000001">
    <property type="protein sequence ID" value="GHA27822.1"/>
    <property type="molecule type" value="Genomic_DNA"/>
</dbReference>
<dbReference type="AlphaFoldDB" id="A0A918S736"/>
<keyword evidence="1" id="KW-1133">Transmembrane helix</keyword>
<name>A0A918S736_9FLAO</name>
<evidence type="ECO:0008006" key="4">
    <source>
        <dbReference type="Google" id="ProtNLM"/>
    </source>
</evidence>
<reference evidence="2" key="2">
    <citation type="submission" date="2020-09" db="EMBL/GenBank/DDBJ databases">
        <authorList>
            <person name="Sun Q."/>
            <person name="Kim S."/>
        </authorList>
    </citation>
    <scope>NUCLEOTIDE SEQUENCE</scope>
    <source>
        <strain evidence="2">KCTC 12719</strain>
    </source>
</reference>
<dbReference type="Proteomes" id="UP000610456">
    <property type="component" value="Unassembled WGS sequence"/>
</dbReference>
<comment type="caution">
    <text evidence="2">The sequence shown here is derived from an EMBL/GenBank/DDBJ whole genome shotgun (WGS) entry which is preliminary data.</text>
</comment>
<organism evidence="2 3">
    <name type="scientific">Salinimicrobium marinum</name>
    <dbReference type="NCBI Taxonomy" id="680283"/>
    <lineage>
        <taxon>Bacteria</taxon>
        <taxon>Pseudomonadati</taxon>
        <taxon>Bacteroidota</taxon>
        <taxon>Flavobacteriia</taxon>
        <taxon>Flavobacteriales</taxon>
        <taxon>Flavobacteriaceae</taxon>
        <taxon>Salinimicrobium</taxon>
    </lineage>
</organism>